<dbReference type="GeneID" id="300178481"/>
<evidence type="ECO:0000313" key="4">
    <source>
        <dbReference type="EMBL" id="KWU01473.1"/>
    </source>
</evidence>
<dbReference type="OrthoDB" id="9812358at2"/>
<evidence type="ECO:0000256" key="1">
    <source>
        <dbReference type="ARBA" id="ARBA00012528"/>
    </source>
</evidence>
<dbReference type="InterPro" id="IPR000160">
    <property type="entry name" value="GGDEF_dom"/>
</dbReference>
<dbReference type="InterPro" id="IPR029787">
    <property type="entry name" value="Nucleotide_cyclase"/>
</dbReference>
<dbReference type="Pfam" id="PF01590">
    <property type="entry name" value="GAF"/>
    <property type="match status" value="1"/>
</dbReference>
<dbReference type="CDD" id="cd01949">
    <property type="entry name" value="GGDEF"/>
    <property type="match status" value="1"/>
</dbReference>
<dbReference type="EC" id="2.7.7.65" evidence="1"/>
<dbReference type="PANTHER" id="PTHR45138">
    <property type="entry name" value="REGULATORY COMPONENTS OF SENSORY TRANSDUCTION SYSTEM"/>
    <property type="match status" value="1"/>
</dbReference>
<dbReference type="InterPro" id="IPR003018">
    <property type="entry name" value="GAF"/>
</dbReference>
<dbReference type="EMBL" id="LMXU01000013">
    <property type="protein sequence ID" value="KWU01473.1"/>
    <property type="molecule type" value="Genomic_DNA"/>
</dbReference>
<dbReference type="NCBIfam" id="TIGR00254">
    <property type="entry name" value="GGDEF"/>
    <property type="match status" value="1"/>
</dbReference>
<protein>
    <recommendedName>
        <fullName evidence="1">diguanylate cyclase</fullName>
        <ecNumber evidence="1">2.7.7.65</ecNumber>
    </recommendedName>
</protein>
<dbReference type="InterPro" id="IPR029016">
    <property type="entry name" value="GAF-like_dom_sf"/>
</dbReference>
<name>A0A120DGV7_9VIBR</name>
<dbReference type="AlphaFoldDB" id="A0A120DGV7"/>
<dbReference type="PANTHER" id="PTHR45138:SF9">
    <property type="entry name" value="DIGUANYLATE CYCLASE DGCM-RELATED"/>
    <property type="match status" value="1"/>
</dbReference>
<dbReference type="Gene3D" id="3.30.450.40">
    <property type="match status" value="1"/>
</dbReference>
<dbReference type="Pfam" id="PF00990">
    <property type="entry name" value="GGDEF"/>
    <property type="match status" value="1"/>
</dbReference>
<dbReference type="PROSITE" id="PS50887">
    <property type="entry name" value="GGDEF"/>
    <property type="match status" value="1"/>
</dbReference>
<dbReference type="SMART" id="SM00267">
    <property type="entry name" value="GGDEF"/>
    <property type="match status" value="1"/>
</dbReference>
<keyword evidence="5" id="KW-1185">Reference proteome</keyword>
<comment type="catalytic activity">
    <reaction evidence="2">
        <text>2 GTP = 3',3'-c-di-GMP + 2 diphosphate</text>
        <dbReference type="Rhea" id="RHEA:24898"/>
        <dbReference type="ChEBI" id="CHEBI:33019"/>
        <dbReference type="ChEBI" id="CHEBI:37565"/>
        <dbReference type="ChEBI" id="CHEBI:58805"/>
        <dbReference type="EC" id="2.7.7.65"/>
    </reaction>
</comment>
<accession>A0A120DGV7</accession>
<reference evidence="4 5" key="1">
    <citation type="submission" date="2015-11" db="EMBL/GenBank/DDBJ databases">
        <title>Draft WGS of Vibrio toranzoniae.</title>
        <authorList>
            <person name="Lasa A."/>
            <person name="Romalde J.L."/>
        </authorList>
    </citation>
    <scope>NUCLEOTIDE SEQUENCE [LARGE SCALE GENOMIC DNA]</scope>
    <source>
        <strain evidence="4 5">Vb 10.8</strain>
    </source>
</reference>
<sequence>MIFDKISSEGMEKHIDIDTWVSILDNIRDIMDASNAGIIMLSDFSCSGSESVWSSSNISCNQHKGLISCFCEYVHNENRTVYLSGHSGGESVSVKGADAYKSFCGVPVRGGDGEVFAVLLVFHLSPTSYTQSQVNLIENISTLLRSEILLKEESRILYKNSYFDIMTTLLNRRGFFHEFNKANISDGEIVCLYFDLDNLKYINDTYGHFKGDDYISGFASCIKNNSKYNIISARVGGDEFIVVIHSEESGYASELLNKIHAEFGDFIESFRCDDEVPLGFSYGCGTADSRSFNIINLIKSSDENMYLNKKNKI</sequence>
<evidence type="ECO:0000256" key="2">
    <source>
        <dbReference type="ARBA" id="ARBA00034247"/>
    </source>
</evidence>
<dbReference type="InterPro" id="IPR050469">
    <property type="entry name" value="Diguanylate_Cyclase"/>
</dbReference>
<gene>
    <name evidence="4" type="ORF">APQ14_05710</name>
</gene>
<evidence type="ECO:0000313" key="5">
    <source>
        <dbReference type="Proteomes" id="UP000057389"/>
    </source>
</evidence>
<organism evidence="4 5">
    <name type="scientific">Vibrio toranzoniae</name>
    <dbReference type="NCBI Taxonomy" id="1194427"/>
    <lineage>
        <taxon>Bacteria</taxon>
        <taxon>Pseudomonadati</taxon>
        <taxon>Pseudomonadota</taxon>
        <taxon>Gammaproteobacteria</taxon>
        <taxon>Vibrionales</taxon>
        <taxon>Vibrionaceae</taxon>
        <taxon>Vibrio</taxon>
    </lineage>
</organism>
<dbReference type="RefSeq" id="WP_060467762.1">
    <property type="nucleotide sequence ID" value="NZ_AP025514.1"/>
</dbReference>
<dbReference type="SUPFAM" id="SSF55073">
    <property type="entry name" value="Nucleotide cyclase"/>
    <property type="match status" value="1"/>
</dbReference>
<evidence type="ECO:0000259" key="3">
    <source>
        <dbReference type="PROSITE" id="PS50887"/>
    </source>
</evidence>
<feature type="domain" description="GGDEF" evidence="3">
    <location>
        <begin position="187"/>
        <end position="313"/>
    </location>
</feature>
<dbReference type="SUPFAM" id="SSF55781">
    <property type="entry name" value="GAF domain-like"/>
    <property type="match status" value="1"/>
</dbReference>
<proteinExistence type="predicted"/>
<comment type="caution">
    <text evidence="4">The sequence shown here is derived from an EMBL/GenBank/DDBJ whole genome shotgun (WGS) entry which is preliminary data.</text>
</comment>
<dbReference type="InterPro" id="IPR043128">
    <property type="entry name" value="Rev_trsase/Diguanyl_cyclase"/>
</dbReference>
<dbReference type="Proteomes" id="UP000057389">
    <property type="component" value="Unassembled WGS sequence"/>
</dbReference>
<dbReference type="GO" id="GO:0052621">
    <property type="term" value="F:diguanylate cyclase activity"/>
    <property type="evidence" value="ECO:0007669"/>
    <property type="project" value="UniProtKB-EC"/>
</dbReference>
<dbReference type="Gene3D" id="3.30.70.270">
    <property type="match status" value="1"/>
</dbReference>